<comment type="similarity">
    <text evidence="1">Belongs to the WD repeat CDC20/Fizzy family.</text>
</comment>
<evidence type="ECO:0000256" key="1">
    <source>
        <dbReference type="ARBA" id="ARBA00006445"/>
    </source>
</evidence>
<feature type="domain" description="CDC20/Fizzy WD40" evidence="9">
    <location>
        <begin position="276"/>
        <end position="567"/>
    </location>
</feature>
<dbReference type="Proteomes" id="UP000332933">
    <property type="component" value="Unassembled WGS sequence"/>
</dbReference>
<evidence type="ECO:0000313" key="11">
    <source>
        <dbReference type="EMBL" id="VFT95712.1"/>
    </source>
</evidence>
<name>A0A485LCA9_9STRA</name>
<dbReference type="GO" id="GO:1905786">
    <property type="term" value="P:positive regulation of anaphase-promoting complex-dependent catabolic process"/>
    <property type="evidence" value="ECO:0007669"/>
    <property type="project" value="TreeGrafter"/>
</dbReference>
<protein>
    <submittedName>
        <fullName evidence="11">Aste57867_18986 protein</fullName>
    </submittedName>
</protein>
<dbReference type="SMART" id="SM00320">
    <property type="entry name" value="WD40"/>
    <property type="match status" value="5"/>
</dbReference>
<evidence type="ECO:0000313" key="10">
    <source>
        <dbReference type="EMBL" id="KAF0689567.1"/>
    </source>
</evidence>
<keyword evidence="5" id="KW-0498">Mitosis</keyword>
<dbReference type="GO" id="GO:0051301">
    <property type="term" value="P:cell division"/>
    <property type="evidence" value="ECO:0007669"/>
    <property type="project" value="UniProtKB-KW"/>
</dbReference>
<dbReference type="InterPro" id="IPR056150">
    <property type="entry name" value="WD40_CDC20-Fz"/>
</dbReference>
<dbReference type="GO" id="GO:1990757">
    <property type="term" value="F:ubiquitin ligase activator activity"/>
    <property type="evidence" value="ECO:0007669"/>
    <property type="project" value="TreeGrafter"/>
</dbReference>
<dbReference type="InterPro" id="IPR036322">
    <property type="entry name" value="WD40_repeat_dom_sf"/>
</dbReference>
<keyword evidence="12" id="KW-1185">Reference proteome</keyword>
<accession>A0A485LCA9</accession>
<evidence type="ECO:0000256" key="5">
    <source>
        <dbReference type="ARBA" id="ARBA00022776"/>
    </source>
</evidence>
<keyword evidence="6" id="KW-0131">Cell cycle</keyword>
<feature type="compositionally biased region" description="Polar residues" evidence="8">
    <location>
        <begin position="56"/>
        <end position="69"/>
    </location>
</feature>
<feature type="repeat" description="WD" evidence="7">
    <location>
        <begin position="328"/>
        <end position="362"/>
    </location>
</feature>
<evidence type="ECO:0000256" key="2">
    <source>
        <dbReference type="ARBA" id="ARBA00022574"/>
    </source>
</evidence>
<evidence type="ECO:0000313" key="12">
    <source>
        <dbReference type="Proteomes" id="UP000332933"/>
    </source>
</evidence>
<dbReference type="AlphaFoldDB" id="A0A485LCA9"/>
<feature type="compositionally biased region" description="Low complexity" evidence="8">
    <location>
        <begin position="184"/>
        <end position="201"/>
    </location>
</feature>
<feature type="repeat" description="WD" evidence="7">
    <location>
        <begin position="471"/>
        <end position="490"/>
    </location>
</feature>
<feature type="region of interest" description="Disordered" evidence="8">
    <location>
        <begin position="182"/>
        <end position="201"/>
    </location>
</feature>
<keyword evidence="2 7" id="KW-0853">WD repeat</keyword>
<reference evidence="10" key="2">
    <citation type="submission" date="2019-06" db="EMBL/GenBank/DDBJ databases">
        <title>Genomics analysis of Aphanomyces spp. identifies a new class of oomycete effector associated with host adaptation.</title>
        <authorList>
            <person name="Gaulin E."/>
        </authorList>
    </citation>
    <scope>NUCLEOTIDE SEQUENCE</scope>
    <source>
        <strain evidence="10">CBS 578.67</strain>
    </source>
</reference>
<dbReference type="InterPro" id="IPR033010">
    <property type="entry name" value="Cdc20/Fizzy"/>
</dbReference>
<dbReference type="PROSITE" id="PS50082">
    <property type="entry name" value="WD_REPEATS_2"/>
    <property type="match status" value="4"/>
</dbReference>
<dbReference type="InterPro" id="IPR015943">
    <property type="entry name" value="WD40/YVTN_repeat-like_dom_sf"/>
</dbReference>
<dbReference type="PROSITE" id="PS00678">
    <property type="entry name" value="WD_REPEATS_1"/>
    <property type="match status" value="1"/>
</dbReference>
<dbReference type="GO" id="GO:0010997">
    <property type="term" value="F:anaphase-promoting complex binding"/>
    <property type="evidence" value="ECO:0007669"/>
    <property type="project" value="InterPro"/>
</dbReference>
<dbReference type="PROSITE" id="PS50294">
    <property type="entry name" value="WD_REPEATS_REGION"/>
    <property type="match status" value="2"/>
</dbReference>
<evidence type="ECO:0000259" key="9">
    <source>
        <dbReference type="Pfam" id="PF24807"/>
    </source>
</evidence>
<dbReference type="InterPro" id="IPR001680">
    <property type="entry name" value="WD40_rpt"/>
</dbReference>
<dbReference type="GO" id="GO:0005680">
    <property type="term" value="C:anaphase-promoting complex"/>
    <property type="evidence" value="ECO:0007669"/>
    <property type="project" value="TreeGrafter"/>
</dbReference>
<dbReference type="PANTHER" id="PTHR19918:SF8">
    <property type="entry name" value="FI02843P"/>
    <property type="match status" value="1"/>
</dbReference>
<dbReference type="SUPFAM" id="SSF50978">
    <property type="entry name" value="WD40 repeat-like"/>
    <property type="match status" value="1"/>
</dbReference>
<evidence type="ECO:0000256" key="3">
    <source>
        <dbReference type="ARBA" id="ARBA00022618"/>
    </source>
</evidence>
<keyword evidence="4" id="KW-0677">Repeat</keyword>
<dbReference type="EMBL" id="CAADRA010006456">
    <property type="protein sequence ID" value="VFT95712.1"/>
    <property type="molecule type" value="Genomic_DNA"/>
</dbReference>
<feature type="region of interest" description="Disordered" evidence="8">
    <location>
        <begin position="575"/>
        <end position="594"/>
    </location>
</feature>
<dbReference type="CDD" id="cd00200">
    <property type="entry name" value="WD40"/>
    <property type="match status" value="1"/>
</dbReference>
<evidence type="ECO:0000256" key="8">
    <source>
        <dbReference type="SAM" id="MobiDB-lite"/>
    </source>
</evidence>
<evidence type="ECO:0000256" key="7">
    <source>
        <dbReference type="PROSITE-ProRule" id="PRU00221"/>
    </source>
</evidence>
<gene>
    <name evidence="11" type="primary">Aste57867_18986</name>
    <name evidence="10" type="ORF">As57867_018922</name>
    <name evidence="11" type="ORF">ASTE57867_18986</name>
</gene>
<dbReference type="Pfam" id="PF24807">
    <property type="entry name" value="WD40_CDC20-Fz"/>
    <property type="match status" value="1"/>
</dbReference>
<feature type="repeat" description="WD" evidence="7">
    <location>
        <begin position="536"/>
        <end position="569"/>
    </location>
</feature>
<dbReference type="PANTHER" id="PTHR19918">
    <property type="entry name" value="CELL DIVISION CYCLE 20 CDC20 FIZZY -RELATED"/>
    <property type="match status" value="1"/>
</dbReference>
<evidence type="ECO:0000256" key="6">
    <source>
        <dbReference type="ARBA" id="ARBA00023306"/>
    </source>
</evidence>
<proteinExistence type="inferred from homology"/>
<dbReference type="OrthoDB" id="10263272at2759"/>
<sequence length="607" mass="65531">MRSTPASLRHIDKGTATARETGKLRSWPADFSLQSLFLLHLYPDISDKFEIPKTIPSSGHSVSTHRMQNSTSGTSSAAGAGGRPPARRSPDTRGKARTPVPNRSLIFSPSSFHAVNGASDADDTHGSIPRWKRKKKTEEAVVPSPAKKTKKTTNDRYIPNRSAMNMAASTYKITAHFETKAKPTDAATAASSTTPKKATPTKPTFQACLAESLLGTSDLEQHRILAFKEKAVPARDDPLSFQGALNLLYNHKGGNRGVIEKIKAARHIPAAPTKVLDAPELMDDYYLNLLSWGSNNVLAVALGPSLYLWNAASGEIDELMSLDGDDYISSVAWIQEGNTLAIGTSQSTVQLWDAGATRHLRTLRGHTMRVGALSWNQHVLSSGSRDTTIKHHDVRIQSHLISTLAGHDQEVCGLAWSPDGTKLASGGNDNALCVWNHMQTRPLHKLTQHVAAVKALAWCPWERHVLASGGGTADRTIKLWNVQSGSLLQSMDTGSQVCALLWSSGGAEKELLSSHGYAQNELCLWEYPSMVKIKELTGHTARVLHLAASPDRTTVVSGAADETLRFWNIFAPPPTSSAGDGKTGGRGALSSDTTAAPQFRNQFAGIR</sequence>
<dbReference type="Gene3D" id="2.130.10.10">
    <property type="entry name" value="YVTN repeat-like/Quinoprotein amine dehydrogenase"/>
    <property type="match status" value="1"/>
</dbReference>
<keyword evidence="3" id="KW-0132">Cell division</keyword>
<dbReference type="InterPro" id="IPR019775">
    <property type="entry name" value="WD40_repeat_CS"/>
</dbReference>
<organism evidence="11 12">
    <name type="scientific">Aphanomyces stellatus</name>
    <dbReference type="NCBI Taxonomy" id="120398"/>
    <lineage>
        <taxon>Eukaryota</taxon>
        <taxon>Sar</taxon>
        <taxon>Stramenopiles</taxon>
        <taxon>Oomycota</taxon>
        <taxon>Saprolegniomycetes</taxon>
        <taxon>Saprolegniales</taxon>
        <taxon>Verrucalvaceae</taxon>
        <taxon>Aphanomyces</taxon>
    </lineage>
</organism>
<feature type="region of interest" description="Disordered" evidence="8">
    <location>
        <begin position="56"/>
        <end position="153"/>
    </location>
</feature>
<evidence type="ECO:0000256" key="4">
    <source>
        <dbReference type="ARBA" id="ARBA00022737"/>
    </source>
</evidence>
<feature type="repeat" description="WD" evidence="7">
    <location>
        <begin position="404"/>
        <end position="436"/>
    </location>
</feature>
<dbReference type="GO" id="GO:0031145">
    <property type="term" value="P:anaphase-promoting complex-dependent catabolic process"/>
    <property type="evidence" value="ECO:0007669"/>
    <property type="project" value="TreeGrafter"/>
</dbReference>
<reference evidence="11 12" key="1">
    <citation type="submission" date="2019-03" db="EMBL/GenBank/DDBJ databases">
        <authorList>
            <person name="Gaulin E."/>
            <person name="Dumas B."/>
        </authorList>
    </citation>
    <scope>NUCLEOTIDE SEQUENCE [LARGE SCALE GENOMIC DNA]</scope>
    <source>
        <strain evidence="11">CBS 568.67</strain>
    </source>
</reference>
<dbReference type="EMBL" id="VJMH01006435">
    <property type="protein sequence ID" value="KAF0689567.1"/>
    <property type="molecule type" value="Genomic_DNA"/>
</dbReference>